<feature type="region of interest" description="Disordered" evidence="8">
    <location>
        <begin position="128"/>
        <end position="167"/>
    </location>
</feature>
<keyword evidence="6" id="KW-0508">mRNA splicing</keyword>
<feature type="domain" description="Pinin/SDK/MemA protein" evidence="9">
    <location>
        <begin position="78"/>
        <end position="199"/>
    </location>
</feature>
<dbReference type="EMBL" id="KZ994862">
    <property type="protein sequence ID" value="RKO91886.1"/>
    <property type="molecule type" value="Genomic_DNA"/>
</dbReference>
<keyword evidence="11" id="KW-1185">Reference proteome</keyword>
<gene>
    <name evidence="10" type="ORF">BDK51DRAFT_34955</name>
</gene>
<dbReference type="PANTHER" id="PTHR12707:SF0">
    <property type="entry name" value="PININ"/>
    <property type="match status" value="1"/>
</dbReference>
<dbReference type="Proteomes" id="UP000269721">
    <property type="component" value="Unassembled WGS sequence"/>
</dbReference>
<feature type="region of interest" description="Disordered" evidence="8">
    <location>
        <begin position="1"/>
        <end position="78"/>
    </location>
</feature>
<dbReference type="PANTHER" id="PTHR12707">
    <property type="entry name" value="PINN"/>
    <property type="match status" value="1"/>
</dbReference>
<dbReference type="InterPro" id="IPR039853">
    <property type="entry name" value="Pinin"/>
</dbReference>
<dbReference type="GO" id="GO:0006397">
    <property type="term" value="P:mRNA processing"/>
    <property type="evidence" value="ECO:0007669"/>
    <property type="project" value="UniProtKB-KW"/>
</dbReference>
<feature type="compositionally biased region" description="Polar residues" evidence="8">
    <location>
        <begin position="1"/>
        <end position="11"/>
    </location>
</feature>
<dbReference type="GO" id="GO:0008380">
    <property type="term" value="P:RNA splicing"/>
    <property type="evidence" value="ECO:0007669"/>
    <property type="project" value="UniProtKB-KW"/>
</dbReference>
<keyword evidence="5" id="KW-0804">Transcription</keyword>
<organism evidence="10 11">
    <name type="scientific">Blyttiomyces helicus</name>
    <dbReference type="NCBI Taxonomy" id="388810"/>
    <lineage>
        <taxon>Eukaryota</taxon>
        <taxon>Fungi</taxon>
        <taxon>Fungi incertae sedis</taxon>
        <taxon>Chytridiomycota</taxon>
        <taxon>Chytridiomycota incertae sedis</taxon>
        <taxon>Chytridiomycetes</taxon>
        <taxon>Chytridiomycetes incertae sedis</taxon>
        <taxon>Blyttiomyces</taxon>
    </lineage>
</organism>
<evidence type="ECO:0000256" key="5">
    <source>
        <dbReference type="ARBA" id="ARBA00023163"/>
    </source>
</evidence>
<dbReference type="AlphaFoldDB" id="A0A4P9WME0"/>
<dbReference type="Pfam" id="PF04696">
    <property type="entry name" value="Pinin_SDK_memA"/>
    <property type="match status" value="1"/>
</dbReference>
<dbReference type="InterPro" id="IPR006786">
    <property type="entry name" value="Pinin_SDK_MemA"/>
</dbReference>
<accession>A0A4P9WME0</accession>
<dbReference type="OrthoDB" id="330772at2759"/>
<keyword evidence="3" id="KW-0507">mRNA processing</keyword>
<evidence type="ECO:0000256" key="2">
    <source>
        <dbReference type="ARBA" id="ARBA00010386"/>
    </source>
</evidence>
<evidence type="ECO:0000256" key="3">
    <source>
        <dbReference type="ARBA" id="ARBA00022664"/>
    </source>
</evidence>
<evidence type="ECO:0000313" key="11">
    <source>
        <dbReference type="Proteomes" id="UP000269721"/>
    </source>
</evidence>
<reference evidence="11" key="1">
    <citation type="journal article" date="2018" name="Nat. Microbiol.">
        <title>Leveraging single-cell genomics to expand the fungal tree of life.</title>
        <authorList>
            <person name="Ahrendt S.R."/>
            <person name="Quandt C.A."/>
            <person name="Ciobanu D."/>
            <person name="Clum A."/>
            <person name="Salamov A."/>
            <person name="Andreopoulos B."/>
            <person name="Cheng J.F."/>
            <person name="Woyke T."/>
            <person name="Pelin A."/>
            <person name="Henrissat B."/>
            <person name="Reynolds N.K."/>
            <person name="Benny G.L."/>
            <person name="Smith M.E."/>
            <person name="James T.Y."/>
            <person name="Grigoriev I.V."/>
        </authorList>
    </citation>
    <scope>NUCLEOTIDE SEQUENCE [LARGE SCALE GENOMIC DNA]</scope>
</reference>
<evidence type="ECO:0000256" key="6">
    <source>
        <dbReference type="ARBA" id="ARBA00023187"/>
    </source>
</evidence>
<keyword evidence="4" id="KW-0805">Transcription regulation</keyword>
<sequence length="257" mass="28603">MTDVKTGTASGNKEDESLASSPTQSKRSREEDADVDAPAASATVDPVVVKQGAEPLEVGELSQEAGAKRPRMSLDANTKKRSQRLFGVLVGTLTQFKKDTGLKSEKLLQREQKELEIANRLRKERDELAAKVSRENEERKAANAERREREDRHREETTKMHLRNQESNMANYLKTKTNPPICFLPAKHTQLTTELLTEAKRALVLASVTEDEKPDEVMADAKESSKDDDKESRRTEEEGSAAGGGGDEDVEMHVDKE</sequence>
<comment type="subcellular location">
    <subcellularLocation>
        <location evidence="1">Nucleus</location>
    </subcellularLocation>
</comment>
<evidence type="ECO:0000256" key="7">
    <source>
        <dbReference type="ARBA" id="ARBA00023242"/>
    </source>
</evidence>
<evidence type="ECO:0000256" key="8">
    <source>
        <dbReference type="SAM" id="MobiDB-lite"/>
    </source>
</evidence>
<feature type="compositionally biased region" description="Basic and acidic residues" evidence="8">
    <location>
        <begin position="128"/>
        <end position="159"/>
    </location>
</feature>
<feature type="compositionally biased region" description="Basic and acidic residues" evidence="8">
    <location>
        <begin position="215"/>
        <end position="237"/>
    </location>
</feature>
<dbReference type="GO" id="GO:0071013">
    <property type="term" value="C:catalytic step 2 spliceosome"/>
    <property type="evidence" value="ECO:0007669"/>
    <property type="project" value="TreeGrafter"/>
</dbReference>
<protein>
    <submittedName>
        <fullName evidence="10">Pinin/SDK/memA/ protein conserved region-domain-containing protein</fullName>
    </submittedName>
</protein>
<evidence type="ECO:0000256" key="4">
    <source>
        <dbReference type="ARBA" id="ARBA00023015"/>
    </source>
</evidence>
<name>A0A4P9WME0_9FUNG</name>
<keyword evidence="7" id="KW-0539">Nucleus</keyword>
<proteinExistence type="inferred from homology"/>
<evidence type="ECO:0000256" key="1">
    <source>
        <dbReference type="ARBA" id="ARBA00004123"/>
    </source>
</evidence>
<evidence type="ECO:0000259" key="9">
    <source>
        <dbReference type="Pfam" id="PF04696"/>
    </source>
</evidence>
<feature type="region of interest" description="Disordered" evidence="8">
    <location>
        <begin position="206"/>
        <end position="257"/>
    </location>
</feature>
<evidence type="ECO:0000313" key="10">
    <source>
        <dbReference type="EMBL" id="RKO91886.1"/>
    </source>
</evidence>
<comment type="similarity">
    <text evidence="2">Belongs to the pinin family.</text>
</comment>